<organism evidence="2 3">
    <name type="scientific">Vandammella animalimorsus</name>
    <dbReference type="NCBI Taxonomy" id="2029117"/>
    <lineage>
        <taxon>Bacteria</taxon>
        <taxon>Pseudomonadati</taxon>
        <taxon>Pseudomonadota</taxon>
        <taxon>Betaproteobacteria</taxon>
        <taxon>Burkholderiales</taxon>
        <taxon>Comamonadaceae</taxon>
        <taxon>Vandammella</taxon>
    </lineage>
</organism>
<dbReference type="EMBL" id="NSJB01000010">
    <property type="protein sequence ID" value="PAT36507.1"/>
    <property type="molecule type" value="Genomic_DNA"/>
</dbReference>
<feature type="domain" description="CRISPR system ring nuclease SSO2081-like" evidence="1">
    <location>
        <begin position="56"/>
        <end position="268"/>
    </location>
</feature>
<comment type="caution">
    <text evidence="2">The sequence shown here is derived from an EMBL/GenBank/DDBJ whole genome shotgun (WGS) entry which is preliminary data.</text>
</comment>
<evidence type="ECO:0000313" key="2">
    <source>
        <dbReference type="EMBL" id="PAT36507.1"/>
    </source>
</evidence>
<name>A0A2A2AFD1_9BURK</name>
<dbReference type="NCBIfam" id="TIGR02584">
    <property type="entry name" value="cas_NE0113"/>
    <property type="match status" value="1"/>
</dbReference>
<dbReference type="Pfam" id="PF09623">
    <property type="entry name" value="Cas_NE0113"/>
    <property type="match status" value="1"/>
</dbReference>
<sequence length="422" mass="47545">MACAPSTMKSRACCKTSWPWPRNCNACARQFSDKPPGVAHMHTTPRKILLAVTGISPQVVTETLYALSQQAPEHAFIPTEVHLVTTQTGKKIAMEGLLEKGHFQALLQDYPQLGQPRFDESHIHVIRDSAGQPLDDITSEEENTQAANTITQLMADLTSDAQSALHVSISGGRKTMGFFVGYAFSLFARPQDQLSHVLVSSPFESQPQFFFPPAQPRTLRINSTDVSTANAHITLAAIPIVRLRHGQPQALLEGKASYSDTVAAIQESLDPPRLIIDLRSQEVICDKTQFPLPPRELAWLTWWAQLNSEGIYPTRADFLRKDELRNSFLEIYKQVLGIKDPQKFKEYLEEQKVKHGTSLFKLLQDDAPEDHKKQFDTLNSKLKNHIKKQLPIGWEKYAPKNISKAYRLPISKESITIIWPDF</sequence>
<accession>A0A2A2AFD1</accession>
<keyword evidence="3" id="KW-1185">Reference proteome</keyword>
<gene>
    <name evidence="2" type="ORF">CK625_11030</name>
</gene>
<evidence type="ECO:0000259" key="1">
    <source>
        <dbReference type="Pfam" id="PF09623"/>
    </source>
</evidence>
<dbReference type="InterPro" id="IPR019092">
    <property type="entry name" value="SSO2081-like_dom"/>
</dbReference>
<reference evidence="2 3" key="1">
    <citation type="submission" date="2017-08" db="EMBL/GenBank/DDBJ databases">
        <title>WGS of Clinical strains of the CDC Group NO-1 linked to zoonotic infections in humans.</title>
        <authorList>
            <person name="Bernier A.-M."/>
            <person name="Bernard K."/>
        </authorList>
    </citation>
    <scope>NUCLEOTIDE SEQUENCE [LARGE SCALE GENOMIC DNA]</scope>
    <source>
        <strain evidence="2 3">NML00-0135</strain>
    </source>
</reference>
<dbReference type="CDD" id="cd09741">
    <property type="entry name" value="Csx1_III-U"/>
    <property type="match status" value="1"/>
</dbReference>
<protein>
    <submittedName>
        <fullName evidence="2">TIGR02584 family CRISPR-associated protein</fullName>
    </submittedName>
</protein>
<evidence type="ECO:0000313" key="3">
    <source>
        <dbReference type="Proteomes" id="UP000218054"/>
    </source>
</evidence>
<dbReference type="InterPro" id="IPR013413">
    <property type="entry name" value="CRISPR-assoc_prot_NE0113"/>
</dbReference>
<dbReference type="Proteomes" id="UP000218054">
    <property type="component" value="Unassembled WGS sequence"/>
</dbReference>
<proteinExistence type="predicted"/>
<dbReference type="AlphaFoldDB" id="A0A2A2AFD1"/>